<organism evidence="2 3">
    <name type="scientific">Sulfobacillus thermosulfidooxidans (strain DSM 9293 / VKM B-1269 / AT-1)</name>
    <dbReference type="NCBI Taxonomy" id="929705"/>
    <lineage>
        <taxon>Bacteria</taxon>
        <taxon>Bacillati</taxon>
        <taxon>Bacillota</taxon>
        <taxon>Clostridia</taxon>
        <taxon>Eubacteriales</taxon>
        <taxon>Clostridiales Family XVII. Incertae Sedis</taxon>
        <taxon>Sulfobacillus</taxon>
    </lineage>
</organism>
<evidence type="ECO:0000313" key="3">
    <source>
        <dbReference type="Proteomes" id="UP000192660"/>
    </source>
</evidence>
<keyword evidence="1" id="KW-1133">Transmembrane helix</keyword>
<accession>A0A1W1W9F5</accession>
<proteinExistence type="predicted"/>
<evidence type="ECO:0008006" key="4">
    <source>
        <dbReference type="Google" id="ProtNLM"/>
    </source>
</evidence>
<keyword evidence="1" id="KW-0472">Membrane</keyword>
<feature type="transmembrane region" description="Helical" evidence="1">
    <location>
        <begin position="6"/>
        <end position="31"/>
    </location>
</feature>
<dbReference type="OrthoDB" id="9857761at2"/>
<name>A0A1W1W9F5_SULTA</name>
<protein>
    <recommendedName>
        <fullName evidence="4">DUF948 domain-containing protein</fullName>
    </recommendedName>
</protein>
<sequence>MTISTALTIIAICFIILTLIVVGLGIMLFIVTLRVIRLEKTITQEVSVLRRQLGELIQTARESSSRLGQTVQEFKASAYRMGLIATSIAGLIESRKAKTLKASPPKAKVRPWWLSTLALGYSLWNKRRKTKQSPPSSSVSS</sequence>
<gene>
    <name evidence="2" type="ORF">SAMN00768000_0755</name>
</gene>
<reference evidence="3" key="1">
    <citation type="submission" date="2017-04" db="EMBL/GenBank/DDBJ databases">
        <authorList>
            <person name="Varghese N."/>
            <person name="Submissions S."/>
        </authorList>
    </citation>
    <scope>NUCLEOTIDE SEQUENCE [LARGE SCALE GENOMIC DNA]</scope>
    <source>
        <strain evidence="3">DSM 9293</strain>
    </source>
</reference>
<dbReference type="AlphaFoldDB" id="A0A1W1W9F5"/>
<dbReference type="RefSeq" id="WP_084660878.1">
    <property type="nucleotide sequence ID" value="NZ_FWWY01000001.1"/>
</dbReference>
<dbReference type="Proteomes" id="UP000192660">
    <property type="component" value="Unassembled WGS sequence"/>
</dbReference>
<evidence type="ECO:0000256" key="1">
    <source>
        <dbReference type="SAM" id="Phobius"/>
    </source>
</evidence>
<keyword evidence="1" id="KW-0812">Transmembrane</keyword>
<evidence type="ECO:0000313" key="2">
    <source>
        <dbReference type="EMBL" id="SMC02769.1"/>
    </source>
</evidence>
<dbReference type="EMBL" id="FWWY01000001">
    <property type="protein sequence ID" value="SMC02769.1"/>
    <property type="molecule type" value="Genomic_DNA"/>
</dbReference>
<keyword evidence="3" id="KW-1185">Reference proteome</keyword>